<gene>
    <name evidence="1" type="ORF">SAMN05421578_1483</name>
</gene>
<dbReference type="Gene3D" id="3.40.50.450">
    <property type="match status" value="1"/>
</dbReference>
<keyword evidence="2" id="KW-1185">Reference proteome</keyword>
<dbReference type="EMBL" id="FTNK01000048">
    <property type="protein sequence ID" value="SIR72595.1"/>
    <property type="molecule type" value="Genomic_DNA"/>
</dbReference>
<dbReference type="InterPro" id="IPR025518">
    <property type="entry name" value="DUF4406"/>
</dbReference>
<dbReference type="SUPFAM" id="SSF52309">
    <property type="entry name" value="N-(deoxy)ribosyltransferase-like"/>
    <property type="match status" value="1"/>
</dbReference>
<evidence type="ECO:0008006" key="3">
    <source>
        <dbReference type="Google" id="ProtNLM"/>
    </source>
</evidence>
<dbReference type="Proteomes" id="UP000186666">
    <property type="component" value="Unassembled WGS sequence"/>
</dbReference>
<dbReference type="RefSeq" id="WP_211269758.1">
    <property type="nucleotide sequence ID" value="NZ_FTNK01000048.1"/>
</dbReference>
<organism evidence="1 2">
    <name type="scientific">Paenibacillus macquariensis</name>
    <dbReference type="NCBI Taxonomy" id="948756"/>
    <lineage>
        <taxon>Bacteria</taxon>
        <taxon>Bacillati</taxon>
        <taxon>Bacillota</taxon>
        <taxon>Bacilli</taxon>
        <taxon>Bacillales</taxon>
        <taxon>Paenibacillaceae</taxon>
        <taxon>Paenibacillus</taxon>
    </lineage>
</organism>
<accession>A0ABY1KEU2</accession>
<comment type="caution">
    <text evidence="1">The sequence shown here is derived from an EMBL/GenBank/DDBJ whole genome shotgun (WGS) entry which is preliminary data.</text>
</comment>
<evidence type="ECO:0000313" key="2">
    <source>
        <dbReference type="Proteomes" id="UP000186666"/>
    </source>
</evidence>
<protein>
    <recommendedName>
        <fullName evidence="3">Nucleoside 2-deoxyribosyltransferase</fullName>
    </recommendedName>
</protein>
<name>A0ABY1KEU2_9BACL</name>
<reference evidence="1 2" key="1">
    <citation type="submission" date="2017-01" db="EMBL/GenBank/DDBJ databases">
        <authorList>
            <person name="Varghese N."/>
            <person name="Submissions S."/>
        </authorList>
    </citation>
    <scope>NUCLEOTIDE SEQUENCE [LARGE SCALE GENOMIC DNA]</scope>
    <source>
        <strain evidence="1 2">ATCC 23464</strain>
    </source>
</reference>
<sequence>MIVYISGPMTGIEEFNYPLFNSTAKTLREQGHEVINPAEITPLEATWNGFMRADIKALMDADTVLLLPGWEKSNGANAEFYLAELLDMKIYKFESDIELNGALEWNEVV</sequence>
<dbReference type="Pfam" id="PF14359">
    <property type="entry name" value="DUF4406"/>
    <property type="match status" value="1"/>
</dbReference>
<evidence type="ECO:0000313" key="1">
    <source>
        <dbReference type="EMBL" id="SIR72595.1"/>
    </source>
</evidence>
<proteinExistence type="predicted"/>